<dbReference type="AlphaFoldDB" id="A0AAV4QK62"/>
<protein>
    <submittedName>
        <fullName evidence="1">Uncharacterized protein</fullName>
    </submittedName>
</protein>
<dbReference type="EMBL" id="BPLQ01004544">
    <property type="protein sequence ID" value="GIY08751.1"/>
    <property type="molecule type" value="Genomic_DNA"/>
</dbReference>
<keyword evidence="2" id="KW-1185">Reference proteome</keyword>
<organism evidence="1 2">
    <name type="scientific">Caerostris darwini</name>
    <dbReference type="NCBI Taxonomy" id="1538125"/>
    <lineage>
        <taxon>Eukaryota</taxon>
        <taxon>Metazoa</taxon>
        <taxon>Ecdysozoa</taxon>
        <taxon>Arthropoda</taxon>
        <taxon>Chelicerata</taxon>
        <taxon>Arachnida</taxon>
        <taxon>Araneae</taxon>
        <taxon>Araneomorphae</taxon>
        <taxon>Entelegynae</taxon>
        <taxon>Araneoidea</taxon>
        <taxon>Araneidae</taxon>
        <taxon>Caerostris</taxon>
    </lineage>
</organism>
<dbReference type="Proteomes" id="UP001054837">
    <property type="component" value="Unassembled WGS sequence"/>
</dbReference>
<proteinExistence type="predicted"/>
<evidence type="ECO:0000313" key="2">
    <source>
        <dbReference type="Proteomes" id="UP001054837"/>
    </source>
</evidence>
<sequence>MEGSRSGRIASHALNRLSESPVYCEWIVARTSGGPKSVLRGQDRRTASRIPLLLDCAQIQQFGGFDSALNSISWRSSWSIAENYYLTLFDQRLEKGSQQCILVLIWTEEGNLEEGGLKIIWIEEGG</sequence>
<name>A0AAV4QK62_9ARAC</name>
<accession>A0AAV4QK62</accession>
<reference evidence="1 2" key="1">
    <citation type="submission" date="2021-06" db="EMBL/GenBank/DDBJ databases">
        <title>Caerostris darwini draft genome.</title>
        <authorList>
            <person name="Kono N."/>
            <person name="Arakawa K."/>
        </authorList>
    </citation>
    <scope>NUCLEOTIDE SEQUENCE [LARGE SCALE GENOMIC DNA]</scope>
</reference>
<evidence type="ECO:0000313" key="1">
    <source>
        <dbReference type="EMBL" id="GIY08751.1"/>
    </source>
</evidence>
<comment type="caution">
    <text evidence="1">The sequence shown here is derived from an EMBL/GenBank/DDBJ whole genome shotgun (WGS) entry which is preliminary data.</text>
</comment>
<gene>
    <name evidence="1" type="ORF">CDAR_24281</name>
</gene>